<name>A0ABU0JJN4_9HYPH</name>
<evidence type="ECO:0000256" key="2">
    <source>
        <dbReference type="ARBA" id="ARBA00023239"/>
    </source>
</evidence>
<evidence type="ECO:0000313" key="5">
    <source>
        <dbReference type="Proteomes" id="UP001242480"/>
    </source>
</evidence>
<sequence length="320" mass="35598">MQTDILKKKLEGCYVTVPTPFRDEDGFPVDEAALRTYVRFLIDGGLTADSAVFLAGGAAGDFSTMTFEERVRVAEVVIDEVGGRVPVAMGAQTTSTLELIRLAKTAERLGADFIQVSCPFYFTHTEGDFEEFVRAAAAAAPKTGIIVYNTFWTTTNLSFAMVERLAAIPNVVGLKWATPRTDAMEFESVTARFSKRFTIIDNNLFFAFSAMPALGARAFEVHLCNFWPQWGLKLMHEIRAGNYVEVARMLIHEAMPFYKLWVEIERDYTSGDGYLDKLCMELVGLPSSRCRPPTRDARQPYRGLALAMLRAIGAPNLVEA</sequence>
<proteinExistence type="inferred from homology"/>
<dbReference type="PANTHER" id="PTHR12128:SF66">
    <property type="entry name" value="4-HYDROXY-2-OXOGLUTARATE ALDOLASE, MITOCHONDRIAL"/>
    <property type="match status" value="1"/>
</dbReference>
<organism evidence="4 5">
    <name type="scientific">Labrys wisconsinensis</name>
    <dbReference type="NCBI Taxonomy" id="425677"/>
    <lineage>
        <taxon>Bacteria</taxon>
        <taxon>Pseudomonadati</taxon>
        <taxon>Pseudomonadota</taxon>
        <taxon>Alphaproteobacteria</taxon>
        <taxon>Hyphomicrobiales</taxon>
        <taxon>Xanthobacteraceae</taxon>
        <taxon>Labrys</taxon>
    </lineage>
</organism>
<accession>A0ABU0JJN4</accession>
<dbReference type="InterPro" id="IPR013785">
    <property type="entry name" value="Aldolase_TIM"/>
</dbReference>
<dbReference type="GO" id="GO:0008840">
    <property type="term" value="F:4-hydroxy-tetrahydrodipicolinate synthase activity"/>
    <property type="evidence" value="ECO:0007669"/>
    <property type="project" value="UniProtKB-EC"/>
</dbReference>
<dbReference type="InterPro" id="IPR002220">
    <property type="entry name" value="DapA-like"/>
</dbReference>
<keyword evidence="5" id="KW-1185">Reference proteome</keyword>
<dbReference type="RefSeq" id="WP_307284228.1">
    <property type="nucleotide sequence ID" value="NZ_JAUSVX010000023.1"/>
</dbReference>
<dbReference type="Gene3D" id="3.20.20.70">
    <property type="entry name" value="Aldolase class I"/>
    <property type="match status" value="1"/>
</dbReference>
<dbReference type="CDD" id="cd00408">
    <property type="entry name" value="DHDPS-like"/>
    <property type="match status" value="1"/>
</dbReference>
<dbReference type="PANTHER" id="PTHR12128">
    <property type="entry name" value="DIHYDRODIPICOLINATE SYNTHASE"/>
    <property type="match status" value="1"/>
</dbReference>
<dbReference type="Pfam" id="PF00701">
    <property type="entry name" value="DHDPS"/>
    <property type="match status" value="1"/>
</dbReference>
<comment type="similarity">
    <text evidence="1 3">Belongs to the DapA family.</text>
</comment>
<dbReference type="EC" id="4.3.3.7" evidence="4"/>
<reference evidence="4 5" key="1">
    <citation type="submission" date="2023-07" db="EMBL/GenBank/DDBJ databases">
        <title>Genomic Encyclopedia of Type Strains, Phase IV (KMG-IV): sequencing the most valuable type-strain genomes for metagenomic binning, comparative biology and taxonomic classification.</title>
        <authorList>
            <person name="Goeker M."/>
        </authorList>
    </citation>
    <scope>NUCLEOTIDE SEQUENCE [LARGE SCALE GENOMIC DNA]</scope>
    <source>
        <strain evidence="4 5">DSM 19619</strain>
    </source>
</reference>
<dbReference type="EMBL" id="JAUSVX010000023">
    <property type="protein sequence ID" value="MDQ0474501.1"/>
    <property type="molecule type" value="Genomic_DNA"/>
</dbReference>
<dbReference type="SUPFAM" id="SSF51569">
    <property type="entry name" value="Aldolase"/>
    <property type="match status" value="1"/>
</dbReference>
<comment type="caution">
    <text evidence="4">The sequence shown here is derived from an EMBL/GenBank/DDBJ whole genome shotgun (WGS) entry which is preliminary data.</text>
</comment>
<gene>
    <name evidence="4" type="ORF">QO011_007542</name>
</gene>
<dbReference type="Proteomes" id="UP001242480">
    <property type="component" value="Unassembled WGS sequence"/>
</dbReference>
<evidence type="ECO:0000256" key="3">
    <source>
        <dbReference type="PIRNR" id="PIRNR001365"/>
    </source>
</evidence>
<dbReference type="SMART" id="SM01130">
    <property type="entry name" value="DHDPS"/>
    <property type="match status" value="1"/>
</dbReference>
<evidence type="ECO:0000256" key="1">
    <source>
        <dbReference type="ARBA" id="ARBA00007592"/>
    </source>
</evidence>
<dbReference type="PIRSF" id="PIRSF001365">
    <property type="entry name" value="DHDPS"/>
    <property type="match status" value="1"/>
</dbReference>
<evidence type="ECO:0000313" key="4">
    <source>
        <dbReference type="EMBL" id="MDQ0474501.1"/>
    </source>
</evidence>
<keyword evidence="2 3" id="KW-0456">Lyase</keyword>
<protein>
    <submittedName>
        <fullName evidence="4">4-hydroxy-tetrahydrodipicolinate synthase</fullName>
        <ecNumber evidence="4">4.3.3.7</ecNumber>
    </submittedName>
</protein>